<protein>
    <recommendedName>
        <fullName evidence="1">Peptidase M61 N-terminal domain-containing protein</fullName>
    </recommendedName>
</protein>
<keyword evidence="3" id="KW-1185">Reference proteome</keyword>
<dbReference type="Pfam" id="PF17899">
    <property type="entry name" value="Peptidase_M61_N"/>
    <property type="match status" value="1"/>
</dbReference>
<dbReference type="InterPro" id="IPR027268">
    <property type="entry name" value="Peptidase_M4/M1_CTD_sf"/>
</dbReference>
<gene>
    <name evidence="2" type="ORF">B7P33_05345</name>
</gene>
<organism evidence="2 3">
    <name type="scientific">Sediminicola luteus</name>
    <dbReference type="NCBI Taxonomy" id="319238"/>
    <lineage>
        <taxon>Bacteria</taxon>
        <taxon>Pseudomonadati</taxon>
        <taxon>Bacteroidota</taxon>
        <taxon>Flavobacteriia</taxon>
        <taxon>Flavobacteriales</taxon>
        <taxon>Flavobacteriaceae</taxon>
        <taxon>Sediminicola</taxon>
    </lineage>
</organism>
<dbReference type="Gene3D" id="1.10.390.10">
    <property type="entry name" value="Neutral Protease Domain 2"/>
    <property type="match status" value="1"/>
</dbReference>
<dbReference type="AlphaFoldDB" id="A0A2A4GDR3"/>
<feature type="domain" description="Peptidase M61 N-terminal" evidence="1">
    <location>
        <begin position="11"/>
        <end position="173"/>
    </location>
</feature>
<evidence type="ECO:0000259" key="1">
    <source>
        <dbReference type="Pfam" id="PF17899"/>
    </source>
</evidence>
<evidence type="ECO:0000313" key="2">
    <source>
        <dbReference type="EMBL" id="PCE66717.1"/>
    </source>
</evidence>
<dbReference type="EMBL" id="NBWU01000001">
    <property type="protein sequence ID" value="PCE66717.1"/>
    <property type="molecule type" value="Genomic_DNA"/>
</dbReference>
<dbReference type="Gene3D" id="2.60.40.3650">
    <property type="match status" value="1"/>
</dbReference>
<proteinExistence type="predicted"/>
<accession>A0A2A4GDR3</accession>
<sequence>MVYNLAYSGQGDYVTIHIRFEKPIPDPVLVIPQSAPGTYEITRYIDFVDQVSATDVGGKAHAAVLGDGSFFKFPKTAAIRSVTYRVAIRDMETRLLGTFASSKLRQNYLGVLGYSVFGFVEGTETWPINLSIITPETWPIFTTTSPKLAPDKGTLELRISNFAQLADAQFLMGTEIQLHQVPEAPIPLFIALYSEAPIAIEKVGVRALDALNRLQGYFGFVPMPHYTLCYEFTQPISERHDYGFSIEHLNSMTASLDVSQIDGAVSNMRKFRSMIHHMGHAWLPLRAYGQGYRPFAWQTAPLQDTIWLNEGFIWYVTTYYCMQDTKLHLYDNIVNNAPEFIRKLSLKELSLLGSTQYSLDFRIGKNLFARGALLAHELDQHIINQSAGKKSLLDVIKYLMDYTKTHPEGFRYEQFPNLLKQATTVDCDAIWEAWQKAP</sequence>
<evidence type="ECO:0000313" key="3">
    <source>
        <dbReference type="Proteomes" id="UP000219559"/>
    </source>
</evidence>
<dbReference type="Proteomes" id="UP000219559">
    <property type="component" value="Unassembled WGS sequence"/>
</dbReference>
<dbReference type="InterPro" id="IPR040756">
    <property type="entry name" value="Peptidase_M61_N"/>
</dbReference>
<comment type="caution">
    <text evidence="2">The sequence shown here is derived from an EMBL/GenBank/DDBJ whole genome shotgun (WGS) entry which is preliminary data.</text>
</comment>
<name>A0A2A4GDR3_9FLAO</name>
<reference evidence="2 3" key="1">
    <citation type="submission" date="2017-04" db="EMBL/GenBank/DDBJ databases">
        <title>A new member of the family Flavobacteriaceae isolated from ascidians.</title>
        <authorList>
            <person name="Chen L."/>
        </authorList>
    </citation>
    <scope>NUCLEOTIDE SEQUENCE [LARGE SCALE GENOMIC DNA]</scope>
    <source>
        <strain evidence="2 3">HQA918</strain>
    </source>
</reference>